<reference evidence="1 2" key="1">
    <citation type="journal article" date="2017" name="Viruses">
        <title>Differential Effect of Newly Isolated Phages Belonging to PB1-Like, phiKZ-Like and LUZ24-Like Viruses against Multi-Drug Resistant Pseudomonas aeruginosa under Varying Growth Conditions.</title>
        <authorList>
            <person name="Latz S."/>
            <person name="Kruttgen A."/>
            <person name="Hafner H."/>
            <person name="Buhl E.M."/>
            <person name="Ritter K."/>
            <person name="Horz H.P."/>
        </authorList>
    </citation>
    <scope>NUCLEOTIDE SEQUENCE [LARGE SCALE GENOMIC DNA]</scope>
</reference>
<dbReference type="Proteomes" id="UP000242032">
    <property type="component" value="Segment"/>
</dbReference>
<accession>A0A2D1GQS6</accession>
<evidence type="ECO:0000313" key="2">
    <source>
        <dbReference type="Proteomes" id="UP000242032"/>
    </source>
</evidence>
<organism evidence="1 2">
    <name type="scientific">Pseudomonas phage SL2</name>
    <dbReference type="NCBI Taxonomy" id="2041345"/>
    <lineage>
        <taxon>Viruses</taxon>
        <taxon>Duplodnaviria</taxon>
        <taxon>Heunggongvirae</taxon>
        <taxon>Uroviricota</taxon>
        <taxon>Caudoviricetes</taxon>
        <taxon>Chimalliviridae</taxon>
        <taxon>Phikzvirus</taxon>
        <taxon>Phikzvirus SL2</taxon>
    </lineage>
</organism>
<gene>
    <name evidence="1" type="ORF">SL2_106</name>
</gene>
<proteinExistence type="predicted"/>
<protein>
    <submittedName>
        <fullName evidence="1">Uncharacterized protein</fullName>
    </submittedName>
</protein>
<evidence type="ECO:0000313" key="1">
    <source>
        <dbReference type="EMBL" id="ATN94683.1"/>
    </source>
</evidence>
<dbReference type="EMBL" id="MF805716">
    <property type="protein sequence ID" value="ATN94683.1"/>
    <property type="molecule type" value="Genomic_DNA"/>
</dbReference>
<keyword evidence="2" id="KW-1185">Reference proteome</keyword>
<name>A0A2D1GQS6_9CAUD</name>
<sequence length="199" mass="23345">MKKRTAYIDRAKFRDFLAEKKISVSSRQWIEKSHPDHKEYYKAILDYVASNVKFKEERYIEKANEVIINGCIRYHLPIHAQRALTVVEEEFINNASLQFTYLNDNDTNIANIDFEEVLNAQVTENETELRQSWEYVNCDINPSEYFIDVVDVPEELILRLSVFRFVHSIKKLEVKDKLDLADVVGKDLVIEDGNVKVVE</sequence>